<protein>
    <recommendedName>
        <fullName evidence="1">Ketoreductase domain-containing protein</fullName>
    </recommendedName>
</protein>
<gene>
    <name evidence="2" type="ORF">GCM10023217_09450</name>
</gene>
<sequence>MGVLDALLDRSVIPGYSSLGFRLRAAGWSVDDPAPGSLTGRTVVVTGATSGIGAAIAEGAVALGAHAILVGRRRARADAVAAGIVERFPGARVSVEPGDVSAAEQVRDLAARLAEYPVDALVHNAGVLPPERTASADGHELSLATHVLGPIALTELLLPQLAQSADARVVFMSSGGMYTAELPVDDVDYRRGEYRGARAYARSKRVQTALVPFLADRWGPAGVMVAGMHPGWVDTPGVDDALPRFARFAGPLLRSPVQGADTAVWLLAIDPVPPTGGFWHDRRQRPEHYLDGTRFDETARRRVAEQMRTMVEEEYLR</sequence>
<feature type="domain" description="Ketoreductase" evidence="1">
    <location>
        <begin position="41"/>
        <end position="221"/>
    </location>
</feature>
<keyword evidence="3" id="KW-1185">Reference proteome</keyword>
<dbReference type="SUPFAM" id="SSF51735">
    <property type="entry name" value="NAD(P)-binding Rossmann-fold domains"/>
    <property type="match status" value="1"/>
</dbReference>
<dbReference type="InterPro" id="IPR057326">
    <property type="entry name" value="KR_dom"/>
</dbReference>
<dbReference type="RefSeq" id="WP_345312617.1">
    <property type="nucleotide sequence ID" value="NZ_BAABIE010000003.1"/>
</dbReference>
<dbReference type="InterPro" id="IPR052992">
    <property type="entry name" value="SDR_member_12"/>
</dbReference>
<dbReference type="InterPro" id="IPR002347">
    <property type="entry name" value="SDR_fam"/>
</dbReference>
<dbReference type="SMART" id="SM00822">
    <property type="entry name" value="PKS_KR"/>
    <property type="match status" value="1"/>
</dbReference>
<accession>A0ABP8Z0S0</accession>
<dbReference type="PRINTS" id="PR00081">
    <property type="entry name" value="GDHRDH"/>
</dbReference>
<comment type="caution">
    <text evidence="2">The sequence shown here is derived from an EMBL/GenBank/DDBJ whole genome shotgun (WGS) entry which is preliminary data.</text>
</comment>
<dbReference type="PANTHER" id="PTHR44656:SF7">
    <property type="entry name" value="DEHYDROGENASE_REDUCTASE SDR FAMILY MEMBER 12"/>
    <property type="match status" value="1"/>
</dbReference>
<dbReference type="PANTHER" id="PTHR44656">
    <property type="entry name" value="DEHYDROGENASE/REDUCTASE SDR FAMILY MEMBER 12"/>
    <property type="match status" value="1"/>
</dbReference>
<proteinExistence type="predicted"/>
<evidence type="ECO:0000259" key="1">
    <source>
        <dbReference type="SMART" id="SM00822"/>
    </source>
</evidence>
<reference evidence="3" key="1">
    <citation type="journal article" date="2019" name="Int. J. Syst. Evol. Microbiol.">
        <title>The Global Catalogue of Microorganisms (GCM) 10K type strain sequencing project: providing services to taxonomists for standard genome sequencing and annotation.</title>
        <authorList>
            <consortium name="The Broad Institute Genomics Platform"/>
            <consortium name="The Broad Institute Genome Sequencing Center for Infectious Disease"/>
            <person name="Wu L."/>
            <person name="Ma J."/>
        </authorList>
    </citation>
    <scope>NUCLEOTIDE SEQUENCE [LARGE SCALE GENOMIC DNA]</scope>
    <source>
        <strain evidence="3">JCM 18077</strain>
    </source>
</reference>
<dbReference type="Pfam" id="PF00106">
    <property type="entry name" value="adh_short"/>
    <property type="match status" value="1"/>
</dbReference>
<organism evidence="2 3">
    <name type="scientific">Gordonia alkaliphila</name>
    <dbReference type="NCBI Taxonomy" id="1053547"/>
    <lineage>
        <taxon>Bacteria</taxon>
        <taxon>Bacillati</taxon>
        <taxon>Actinomycetota</taxon>
        <taxon>Actinomycetes</taxon>
        <taxon>Mycobacteriales</taxon>
        <taxon>Gordoniaceae</taxon>
        <taxon>Gordonia</taxon>
    </lineage>
</organism>
<evidence type="ECO:0000313" key="3">
    <source>
        <dbReference type="Proteomes" id="UP001500822"/>
    </source>
</evidence>
<evidence type="ECO:0000313" key="2">
    <source>
        <dbReference type="EMBL" id="GAA4742962.1"/>
    </source>
</evidence>
<name>A0ABP8Z0S0_9ACTN</name>
<dbReference type="Proteomes" id="UP001500822">
    <property type="component" value="Unassembled WGS sequence"/>
</dbReference>
<dbReference type="Gene3D" id="3.40.50.720">
    <property type="entry name" value="NAD(P)-binding Rossmann-like Domain"/>
    <property type="match status" value="1"/>
</dbReference>
<dbReference type="InterPro" id="IPR036291">
    <property type="entry name" value="NAD(P)-bd_dom_sf"/>
</dbReference>
<dbReference type="EMBL" id="BAABIE010000003">
    <property type="protein sequence ID" value="GAA4742962.1"/>
    <property type="molecule type" value="Genomic_DNA"/>
</dbReference>